<dbReference type="AlphaFoldDB" id="A0A6S7KNK1"/>
<dbReference type="GO" id="GO:0030041">
    <property type="term" value="P:actin filament polymerization"/>
    <property type="evidence" value="ECO:0007669"/>
    <property type="project" value="TreeGrafter"/>
</dbReference>
<dbReference type="SUPFAM" id="SSF101447">
    <property type="entry name" value="Formin homology 2 domain (FH2 domain)"/>
    <property type="match status" value="1"/>
</dbReference>
<protein>
    <submittedName>
        <fullName evidence="1">Diaphanous homolog 2-like</fullName>
    </submittedName>
</protein>
<sequence length="163" mass="19026">LSSIKSVDGDLTLLHFLEEMISVYYPEVAGFEMEINHVEAAAKMSREDIQKAIKDMETNLSKLKPELESCGDSNDPEDKFKEVMSEFYNKATEQCGKLVEMFDNMTNKFKDLAEYYCFELENTEMNTFFCSLSSFLQEYKTAKKENIKRKEREKKETQAKERA</sequence>
<dbReference type="InterPro" id="IPR051412">
    <property type="entry name" value="Formin_Homology_Diaphanous_sf"/>
</dbReference>
<dbReference type="PROSITE" id="PS51444">
    <property type="entry name" value="FH2"/>
    <property type="match status" value="1"/>
</dbReference>
<reference evidence="1" key="1">
    <citation type="submission" date="2020-04" db="EMBL/GenBank/DDBJ databases">
        <authorList>
            <person name="Alioto T."/>
            <person name="Alioto T."/>
            <person name="Gomez Garrido J."/>
        </authorList>
    </citation>
    <scope>NUCLEOTIDE SEQUENCE</scope>
    <source>
        <strain evidence="1">A484AB</strain>
    </source>
</reference>
<keyword evidence="2" id="KW-1185">Reference proteome</keyword>
<dbReference type="Proteomes" id="UP001152795">
    <property type="component" value="Unassembled WGS sequence"/>
</dbReference>
<organism evidence="1 2">
    <name type="scientific">Paramuricea clavata</name>
    <name type="common">Red gorgonian</name>
    <name type="synonym">Violescent sea-whip</name>
    <dbReference type="NCBI Taxonomy" id="317549"/>
    <lineage>
        <taxon>Eukaryota</taxon>
        <taxon>Metazoa</taxon>
        <taxon>Cnidaria</taxon>
        <taxon>Anthozoa</taxon>
        <taxon>Octocorallia</taxon>
        <taxon>Malacalcyonacea</taxon>
        <taxon>Plexauridae</taxon>
        <taxon>Paramuricea</taxon>
    </lineage>
</organism>
<dbReference type="PANTHER" id="PTHR45691">
    <property type="entry name" value="PROTEIN DIAPHANOUS"/>
    <property type="match status" value="1"/>
</dbReference>
<evidence type="ECO:0000313" key="1">
    <source>
        <dbReference type="EMBL" id="CAB4043850.1"/>
    </source>
</evidence>
<proteinExistence type="predicted"/>
<comment type="caution">
    <text evidence="1">The sequence shown here is derived from an EMBL/GenBank/DDBJ whole genome shotgun (WGS) entry which is preliminary data.</text>
</comment>
<dbReference type="PANTHER" id="PTHR45691:SF6">
    <property type="entry name" value="PROTEIN DIAPHANOUS"/>
    <property type="match status" value="1"/>
</dbReference>
<gene>
    <name evidence="1" type="ORF">PACLA_8A029288</name>
</gene>
<dbReference type="InterPro" id="IPR015425">
    <property type="entry name" value="FH2_Formin"/>
</dbReference>
<feature type="non-terminal residue" evidence="1">
    <location>
        <position position="1"/>
    </location>
</feature>
<dbReference type="GO" id="GO:0005884">
    <property type="term" value="C:actin filament"/>
    <property type="evidence" value="ECO:0007669"/>
    <property type="project" value="TreeGrafter"/>
</dbReference>
<accession>A0A6S7KNK1</accession>
<dbReference type="OrthoDB" id="1104827at2759"/>
<dbReference type="EMBL" id="CACRXK020033368">
    <property type="protein sequence ID" value="CAB4043850.1"/>
    <property type="molecule type" value="Genomic_DNA"/>
</dbReference>
<feature type="non-terminal residue" evidence="1">
    <location>
        <position position="163"/>
    </location>
</feature>
<dbReference type="Pfam" id="PF02181">
    <property type="entry name" value="FH2"/>
    <property type="match status" value="1"/>
</dbReference>
<dbReference type="InterPro" id="IPR042201">
    <property type="entry name" value="FH2_Formin_sf"/>
</dbReference>
<dbReference type="Gene3D" id="1.20.58.2220">
    <property type="entry name" value="Formin, FH2 domain"/>
    <property type="match status" value="1"/>
</dbReference>
<name>A0A6S7KNK1_PARCT</name>
<evidence type="ECO:0000313" key="2">
    <source>
        <dbReference type="Proteomes" id="UP001152795"/>
    </source>
</evidence>